<evidence type="ECO:0000256" key="1">
    <source>
        <dbReference type="ARBA" id="ARBA00023125"/>
    </source>
</evidence>
<dbReference type="InterPro" id="IPR039420">
    <property type="entry name" value="WalR-like"/>
</dbReference>
<dbReference type="Proteomes" id="UP001560293">
    <property type="component" value="Unassembled WGS sequence"/>
</dbReference>
<dbReference type="PROSITE" id="PS00622">
    <property type="entry name" value="HTH_LUXR_1"/>
    <property type="match status" value="1"/>
</dbReference>
<accession>A0ABV3YGL4</accession>
<dbReference type="RefSeq" id="WP_259876794.1">
    <property type="nucleotide sequence ID" value="NZ_JALXMA010000056.1"/>
</dbReference>
<dbReference type="EMBL" id="JBFTEZ010000002">
    <property type="protein sequence ID" value="MEX6464087.1"/>
    <property type="molecule type" value="Genomic_DNA"/>
</dbReference>
<dbReference type="Gene3D" id="3.40.50.2300">
    <property type="match status" value="1"/>
</dbReference>
<dbReference type="CDD" id="cd06170">
    <property type="entry name" value="LuxR_C_like"/>
    <property type="match status" value="1"/>
</dbReference>
<reference evidence="4" key="1">
    <citation type="submission" date="2024-07" db="EMBL/GenBank/DDBJ databases">
        <title>Pseudomonas strain that inhibits Aeromonas fish pathogens.</title>
        <authorList>
            <person name="Wildschutte H."/>
        </authorList>
    </citation>
    <scope>NUCLEOTIDE SEQUENCE [LARGE SCALE GENOMIC DNA]</scope>
    <source>
        <strain evidence="4">n60</strain>
    </source>
</reference>
<name>A0ABV3YGL4_9ACTN</name>
<dbReference type="PROSITE" id="PS50043">
    <property type="entry name" value="HTH_LUXR_2"/>
    <property type="match status" value="1"/>
</dbReference>
<sequence length="265" mass="28326">MPGPYPREFREDVVAVARRRARRVDIPSLPDHIGRGFTHRGEVVAGSPAPTITTVSGKAIRVTVVNDYLVVVAGVNALLAPFADRVEVVERHTVTSGSAPVDVALYDTFAAPVGKHARLESLLQDPLIGSVAVYSFAADRRAIDDSLAQGAHGFLAKSLTALELVEGIEKIAAGQRVTMVGPGLSVMRSDQWPAKETGLSPREAEVIGLIVQGLSNKDIAAQCYLSTNSVKTFIRSAYRKMGVSTRAQAVAWGIDHGLKPDRRGP</sequence>
<comment type="caution">
    <text evidence="3">The sequence shown here is derived from an EMBL/GenBank/DDBJ whole genome shotgun (WGS) entry which is preliminary data.</text>
</comment>
<organism evidence="3 4">
    <name type="scientific">Dietzia cinnamea</name>
    <dbReference type="NCBI Taxonomy" id="321318"/>
    <lineage>
        <taxon>Bacteria</taxon>
        <taxon>Bacillati</taxon>
        <taxon>Actinomycetota</taxon>
        <taxon>Actinomycetes</taxon>
        <taxon>Mycobacteriales</taxon>
        <taxon>Dietziaceae</taxon>
        <taxon>Dietzia</taxon>
    </lineage>
</organism>
<keyword evidence="1" id="KW-0238">DNA-binding</keyword>
<dbReference type="Pfam" id="PF00196">
    <property type="entry name" value="GerE"/>
    <property type="match status" value="1"/>
</dbReference>
<feature type="domain" description="HTH luxR-type" evidence="2">
    <location>
        <begin position="193"/>
        <end position="257"/>
    </location>
</feature>
<dbReference type="PANTHER" id="PTHR43214:SF38">
    <property type="entry name" value="NITRATE_NITRITE RESPONSE REGULATOR PROTEIN NARL"/>
    <property type="match status" value="1"/>
</dbReference>
<evidence type="ECO:0000313" key="4">
    <source>
        <dbReference type="Proteomes" id="UP001560293"/>
    </source>
</evidence>
<proteinExistence type="predicted"/>
<gene>
    <name evidence="3" type="ORF">AB6N35_06925</name>
</gene>
<dbReference type="SUPFAM" id="SSF52172">
    <property type="entry name" value="CheY-like"/>
    <property type="match status" value="1"/>
</dbReference>
<dbReference type="SUPFAM" id="SSF46894">
    <property type="entry name" value="C-terminal effector domain of the bipartite response regulators"/>
    <property type="match status" value="1"/>
</dbReference>
<evidence type="ECO:0000313" key="3">
    <source>
        <dbReference type="EMBL" id="MEX6464087.1"/>
    </source>
</evidence>
<dbReference type="InterPro" id="IPR000792">
    <property type="entry name" value="Tscrpt_reg_LuxR_C"/>
</dbReference>
<evidence type="ECO:0000259" key="2">
    <source>
        <dbReference type="PROSITE" id="PS50043"/>
    </source>
</evidence>
<dbReference type="PANTHER" id="PTHR43214">
    <property type="entry name" value="TWO-COMPONENT RESPONSE REGULATOR"/>
    <property type="match status" value="1"/>
</dbReference>
<dbReference type="SMART" id="SM00421">
    <property type="entry name" value="HTH_LUXR"/>
    <property type="match status" value="1"/>
</dbReference>
<dbReference type="InterPro" id="IPR016032">
    <property type="entry name" value="Sig_transdc_resp-reg_C-effctor"/>
</dbReference>
<dbReference type="InterPro" id="IPR011006">
    <property type="entry name" value="CheY-like_superfamily"/>
</dbReference>
<protein>
    <submittedName>
        <fullName evidence="3">LuxR C-terminal-related transcriptional regulator</fullName>
    </submittedName>
</protein>
<dbReference type="PRINTS" id="PR00038">
    <property type="entry name" value="HTHLUXR"/>
</dbReference>
<keyword evidence="4" id="KW-1185">Reference proteome</keyword>